<proteinExistence type="inferred from homology"/>
<evidence type="ECO:0000256" key="1">
    <source>
        <dbReference type="ARBA" id="ARBA00004141"/>
    </source>
</evidence>
<sequence>SLCCAFCPPVKSSTSTRVMYTLFHIMSCAVSCLMLSQTVSELVRENVPFFNMVCDQAHGGGHCEMLVGYSAVYRVCFGTSCFYLMMAVFLIDVKSSQDFRALIHNGFWFLKFITLLGMCTAAFFIPTESFLHAWHYVGVVGGFAFILIQLILITAFAHTWNKNWLTGAAENKRWYLAVMCATLFFYTIATMAFTFMYKYYTHPIACHFNKGLLWVNLGLCAFMSFIAVTPCVKQKQPRSGLLQASIISCYVMYLTFSALSSRPPEKSMKSHITYQGTNMTVCYPSVKKDGIQNEGNAVAIIGAAIMYCCVLFKRIVCPAVFYSWRCFSVFPVEEEFVIDNENKGCQKVIHNETQRVAYSYFFFHFVFFLASLYVMMTLTNWFRRKQQRHSWRMDWLSIRPSFIVHK</sequence>
<evidence type="ECO:0000313" key="7">
    <source>
        <dbReference type="Ensembl" id="ENSSORP00005042159.1"/>
    </source>
</evidence>
<protein>
    <submittedName>
        <fullName evidence="7">Serine incorporator 4</fullName>
    </submittedName>
</protein>
<reference evidence="7" key="1">
    <citation type="submission" date="2019-06" db="EMBL/GenBank/DDBJ databases">
        <authorList>
            <consortium name="Wellcome Sanger Institute Data Sharing"/>
        </authorList>
    </citation>
    <scope>NUCLEOTIDE SEQUENCE [LARGE SCALE GENOMIC DNA]</scope>
</reference>
<evidence type="ECO:0000313" key="8">
    <source>
        <dbReference type="Proteomes" id="UP000472271"/>
    </source>
</evidence>
<dbReference type="AlphaFoldDB" id="A0A673BLP4"/>
<evidence type="ECO:0000256" key="5">
    <source>
        <dbReference type="ARBA" id="ARBA00023136"/>
    </source>
</evidence>
<feature type="transmembrane region" description="Helical" evidence="6">
    <location>
        <begin position="211"/>
        <end position="228"/>
    </location>
</feature>
<dbReference type="Proteomes" id="UP000472271">
    <property type="component" value="Chromosome 3"/>
</dbReference>
<dbReference type="Pfam" id="PF03348">
    <property type="entry name" value="Serinc"/>
    <property type="match status" value="2"/>
</dbReference>
<comment type="similarity">
    <text evidence="2">Belongs to the TDE1 family.</text>
</comment>
<keyword evidence="3 6" id="KW-0812">Transmembrane</keyword>
<evidence type="ECO:0000256" key="6">
    <source>
        <dbReference type="SAM" id="Phobius"/>
    </source>
</evidence>
<feature type="transmembrane region" description="Helical" evidence="6">
    <location>
        <begin position="133"/>
        <end position="153"/>
    </location>
</feature>
<feature type="transmembrane region" description="Helical" evidence="6">
    <location>
        <begin position="361"/>
        <end position="382"/>
    </location>
</feature>
<dbReference type="PANTHER" id="PTHR10383:SF5">
    <property type="entry name" value="SERINE INCORPORATOR 4"/>
    <property type="match status" value="1"/>
</dbReference>
<feature type="transmembrane region" description="Helical" evidence="6">
    <location>
        <begin position="174"/>
        <end position="199"/>
    </location>
</feature>
<dbReference type="InterPro" id="IPR005016">
    <property type="entry name" value="TDE1/TMS"/>
</dbReference>
<reference evidence="7" key="2">
    <citation type="submission" date="2025-08" db="UniProtKB">
        <authorList>
            <consortium name="Ensembl"/>
        </authorList>
    </citation>
    <scope>IDENTIFICATION</scope>
</reference>
<feature type="transmembrane region" description="Helical" evidence="6">
    <location>
        <begin position="105"/>
        <end position="127"/>
    </location>
</feature>
<dbReference type="PANTHER" id="PTHR10383">
    <property type="entry name" value="SERINE INCORPORATOR"/>
    <property type="match status" value="1"/>
</dbReference>
<evidence type="ECO:0000256" key="2">
    <source>
        <dbReference type="ARBA" id="ARBA00006665"/>
    </source>
</evidence>
<name>A0A673BLP4_9TELE</name>
<keyword evidence="5 6" id="KW-0472">Membrane</keyword>
<keyword evidence="4 6" id="KW-1133">Transmembrane helix</keyword>
<reference evidence="7" key="3">
    <citation type="submission" date="2025-09" db="UniProtKB">
        <authorList>
            <consortium name="Ensembl"/>
        </authorList>
    </citation>
    <scope>IDENTIFICATION</scope>
</reference>
<comment type="subcellular location">
    <subcellularLocation>
        <location evidence="1">Membrane</location>
        <topology evidence="1">Multi-pass membrane protein</topology>
    </subcellularLocation>
</comment>
<dbReference type="GO" id="GO:0016020">
    <property type="term" value="C:membrane"/>
    <property type="evidence" value="ECO:0007669"/>
    <property type="project" value="UniProtKB-SubCell"/>
</dbReference>
<keyword evidence="8" id="KW-1185">Reference proteome</keyword>
<evidence type="ECO:0000256" key="3">
    <source>
        <dbReference type="ARBA" id="ARBA00022692"/>
    </source>
</evidence>
<organism evidence="7 8">
    <name type="scientific">Sphaeramia orbicularis</name>
    <name type="common">orbiculate cardinalfish</name>
    <dbReference type="NCBI Taxonomy" id="375764"/>
    <lineage>
        <taxon>Eukaryota</taxon>
        <taxon>Metazoa</taxon>
        <taxon>Chordata</taxon>
        <taxon>Craniata</taxon>
        <taxon>Vertebrata</taxon>
        <taxon>Euteleostomi</taxon>
        <taxon>Actinopterygii</taxon>
        <taxon>Neopterygii</taxon>
        <taxon>Teleostei</taxon>
        <taxon>Neoteleostei</taxon>
        <taxon>Acanthomorphata</taxon>
        <taxon>Gobiaria</taxon>
        <taxon>Kurtiformes</taxon>
        <taxon>Apogonoidei</taxon>
        <taxon>Apogonidae</taxon>
        <taxon>Apogoninae</taxon>
        <taxon>Sphaeramia</taxon>
    </lineage>
</organism>
<accession>A0A673BLP4</accession>
<gene>
    <name evidence="7" type="primary">serinc4</name>
</gene>
<evidence type="ECO:0000256" key="4">
    <source>
        <dbReference type="ARBA" id="ARBA00022989"/>
    </source>
</evidence>
<feature type="transmembrane region" description="Helical" evidence="6">
    <location>
        <begin position="71"/>
        <end position="93"/>
    </location>
</feature>
<dbReference type="Ensembl" id="ENSSORT00005043233.1">
    <property type="protein sequence ID" value="ENSSORP00005042159.1"/>
    <property type="gene ID" value="ENSSORG00005019548.1"/>
</dbReference>
<feature type="transmembrane region" description="Helical" evidence="6">
    <location>
        <begin position="18"/>
        <end position="39"/>
    </location>
</feature>